<dbReference type="Proteomes" id="UP000295543">
    <property type="component" value="Unassembled WGS sequence"/>
</dbReference>
<dbReference type="GO" id="GO:0016491">
    <property type="term" value="F:oxidoreductase activity"/>
    <property type="evidence" value="ECO:0007669"/>
    <property type="project" value="UniProtKB-KW"/>
</dbReference>
<dbReference type="AlphaFoldDB" id="A0A4R5U6D4"/>
<accession>A0A4R5U6D4</accession>
<proteinExistence type="predicted"/>
<dbReference type="OrthoDB" id="9786503at2"/>
<dbReference type="InterPro" id="IPR050097">
    <property type="entry name" value="Ferredoxin-NADP_redctase_2"/>
</dbReference>
<dbReference type="EMBL" id="SMTG01000006">
    <property type="protein sequence ID" value="TDK29572.1"/>
    <property type="molecule type" value="Genomic_DNA"/>
</dbReference>
<comment type="caution">
    <text evidence="4">The sequence shown here is derived from an EMBL/GenBank/DDBJ whole genome shotgun (WGS) entry which is preliminary data.</text>
</comment>
<evidence type="ECO:0000256" key="2">
    <source>
        <dbReference type="ARBA" id="ARBA00023002"/>
    </source>
</evidence>
<feature type="domain" description="FAD/NAD(P)-binding" evidence="3">
    <location>
        <begin position="5"/>
        <end position="286"/>
    </location>
</feature>
<gene>
    <name evidence="4" type="ORF">E2F49_14475</name>
</gene>
<dbReference type="InterPro" id="IPR036188">
    <property type="entry name" value="FAD/NAD-bd_sf"/>
</dbReference>
<keyword evidence="5" id="KW-1185">Reference proteome</keyword>
<dbReference type="PRINTS" id="PR00469">
    <property type="entry name" value="PNDRDTASEII"/>
</dbReference>
<dbReference type="InterPro" id="IPR023753">
    <property type="entry name" value="FAD/NAD-binding_dom"/>
</dbReference>
<dbReference type="Pfam" id="PF07992">
    <property type="entry name" value="Pyr_redox_2"/>
    <property type="match status" value="1"/>
</dbReference>
<dbReference type="PANTHER" id="PTHR48105">
    <property type="entry name" value="THIOREDOXIN REDUCTASE 1-RELATED-RELATED"/>
    <property type="match status" value="1"/>
</dbReference>
<evidence type="ECO:0000256" key="1">
    <source>
        <dbReference type="ARBA" id="ARBA00022630"/>
    </source>
</evidence>
<evidence type="ECO:0000259" key="3">
    <source>
        <dbReference type="Pfam" id="PF07992"/>
    </source>
</evidence>
<dbReference type="SUPFAM" id="SSF51905">
    <property type="entry name" value="FAD/NAD(P)-binding domain"/>
    <property type="match status" value="1"/>
</dbReference>
<keyword evidence="2" id="KW-0560">Oxidoreductase</keyword>
<name>A0A4R5U6D4_9GAMM</name>
<evidence type="ECO:0000313" key="5">
    <source>
        <dbReference type="Proteomes" id="UP000295543"/>
    </source>
</evidence>
<dbReference type="Gene3D" id="3.50.50.60">
    <property type="entry name" value="FAD/NAD(P)-binding domain"/>
    <property type="match status" value="2"/>
</dbReference>
<protein>
    <submittedName>
        <fullName evidence="4">NAD(P)/FAD-dependent oxidoreductase</fullName>
    </submittedName>
</protein>
<reference evidence="4 5" key="1">
    <citation type="submission" date="2019-03" db="EMBL/GenBank/DDBJ databases">
        <title>Luteimonas zhaokaii sp.nov., isolated from the rectal contents of Plateau pika in Yushu, Qinghai Province, China.</title>
        <authorList>
            <person name="Zhang G."/>
        </authorList>
    </citation>
    <scope>NUCLEOTIDE SEQUENCE [LARGE SCALE GENOMIC DNA]</scope>
    <source>
        <strain evidence="4 5">THG-MD21</strain>
    </source>
</reference>
<sequence>MMMHYDSIVIGGGSAGLSAAQALARARRQVLVIDAGRPRNRFATAVHNVFGHDDTPPAALLAKGRAELRRYRTASILEAEAASAAPDADGFTIGLADGGTLRTRTLVLACGMRDVLPPLDGLQARWGRSVLHCPYCHGYEVAGQTLGVFAGDAMGLHRAMMLPDWGPTTCFLENGFEPDADTAAKLAKRGVTLERAPVTALLGDAPALAGVRLADGRELPVQALFVGSRVEPVDGLADSLGCAWDAGPLGPHLRVDAFKQTTVPGVFAAGDLSQPMHSVPLAMASGLLAGVGAHQALIVRDLD</sequence>
<organism evidence="4 5">
    <name type="scientific">Luteimonas terrae</name>
    <dbReference type="NCBI Taxonomy" id="1530191"/>
    <lineage>
        <taxon>Bacteria</taxon>
        <taxon>Pseudomonadati</taxon>
        <taxon>Pseudomonadota</taxon>
        <taxon>Gammaproteobacteria</taxon>
        <taxon>Lysobacterales</taxon>
        <taxon>Lysobacteraceae</taxon>
        <taxon>Luteimonas</taxon>
    </lineage>
</organism>
<evidence type="ECO:0000313" key="4">
    <source>
        <dbReference type="EMBL" id="TDK29572.1"/>
    </source>
</evidence>
<keyword evidence="1" id="KW-0285">Flavoprotein</keyword>
<dbReference type="PRINTS" id="PR00368">
    <property type="entry name" value="FADPNR"/>
</dbReference>